<dbReference type="EMBL" id="VORB01000001">
    <property type="protein sequence ID" value="TXC85151.1"/>
    <property type="molecule type" value="Genomic_DNA"/>
</dbReference>
<dbReference type="CDD" id="cd05280">
    <property type="entry name" value="MDR_yhdh_yhfp"/>
    <property type="match status" value="1"/>
</dbReference>
<dbReference type="EC" id="1.3.1.95" evidence="2"/>
<dbReference type="PANTHER" id="PTHR43677">
    <property type="entry name" value="SHORT-CHAIN DEHYDROGENASE/REDUCTASE"/>
    <property type="match status" value="1"/>
</dbReference>
<feature type="domain" description="Enoyl reductase (ER)" evidence="1">
    <location>
        <begin position="17"/>
        <end position="325"/>
    </location>
</feature>
<dbReference type="InterPro" id="IPR013154">
    <property type="entry name" value="ADH-like_N"/>
</dbReference>
<name>A0A5C6VKE8_9FLAO</name>
<dbReference type="InterPro" id="IPR051397">
    <property type="entry name" value="Zn-ADH-like_protein"/>
</dbReference>
<dbReference type="InterPro" id="IPR020843">
    <property type="entry name" value="ER"/>
</dbReference>
<dbReference type="Pfam" id="PF08240">
    <property type="entry name" value="ADH_N"/>
    <property type="match status" value="1"/>
</dbReference>
<dbReference type="GO" id="GO:0043957">
    <property type="term" value="F:acryloyl-CoA reductase (NADPH) activity"/>
    <property type="evidence" value="ECO:0007669"/>
    <property type="project" value="TreeGrafter"/>
</dbReference>
<accession>A0A5C6VKE8</accession>
<keyword evidence="2" id="KW-0560">Oxidoreductase</keyword>
<protein>
    <submittedName>
        <fullName evidence="2">Acryloyl-CoA reductase</fullName>
        <ecNumber evidence="2">1.3.1.95</ecNumber>
    </submittedName>
</protein>
<dbReference type="InterPro" id="IPR036291">
    <property type="entry name" value="NAD(P)-bd_dom_sf"/>
</dbReference>
<evidence type="ECO:0000259" key="1">
    <source>
        <dbReference type="SMART" id="SM00829"/>
    </source>
</evidence>
<dbReference type="InterPro" id="IPR011032">
    <property type="entry name" value="GroES-like_sf"/>
</dbReference>
<evidence type="ECO:0000313" key="3">
    <source>
        <dbReference type="Proteomes" id="UP000321168"/>
    </source>
</evidence>
<dbReference type="InterPro" id="IPR013149">
    <property type="entry name" value="ADH-like_C"/>
</dbReference>
<evidence type="ECO:0000313" key="2">
    <source>
        <dbReference type="EMBL" id="TXC85151.1"/>
    </source>
</evidence>
<reference evidence="2 3" key="1">
    <citation type="submission" date="2019-08" db="EMBL/GenBank/DDBJ databases">
        <title>Genome of Luteibaculum oceani JCM 18817.</title>
        <authorList>
            <person name="Bowman J.P."/>
        </authorList>
    </citation>
    <scope>NUCLEOTIDE SEQUENCE [LARGE SCALE GENOMIC DNA]</scope>
    <source>
        <strain evidence="2 3">JCM 18817</strain>
    </source>
</reference>
<dbReference type="PANTHER" id="PTHR43677:SF1">
    <property type="entry name" value="ACRYLYL-COA REDUCTASE ACUI-RELATED"/>
    <property type="match status" value="1"/>
</dbReference>
<dbReference type="SUPFAM" id="SSF50129">
    <property type="entry name" value="GroES-like"/>
    <property type="match status" value="1"/>
</dbReference>
<dbReference type="RefSeq" id="WP_147012306.1">
    <property type="nucleotide sequence ID" value="NZ_VORB01000001.1"/>
</dbReference>
<dbReference type="Pfam" id="PF00107">
    <property type="entry name" value="ADH_zinc_N"/>
    <property type="match status" value="1"/>
</dbReference>
<dbReference type="Gene3D" id="3.90.180.10">
    <property type="entry name" value="Medium-chain alcohol dehydrogenases, catalytic domain"/>
    <property type="match status" value="1"/>
</dbReference>
<dbReference type="GO" id="GO:0043958">
    <property type="term" value="F:acryloyl-CoA reductase (NADH) activity"/>
    <property type="evidence" value="ECO:0007669"/>
    <property type="project" value="UniProtKB-EC"/>
</dbReference>
<keyword evidence="3" id="KW-1185">Reference proteome</keyword>
<sequence length="328" mass="35451">MKYQALVVDEIDGTFVKTIKTLNRKNLPDNEVLIKVEYSALNYKDALSASGHKGITRNFPHTPGIDAAGEVIESKSDLWKAGDKVIVTSYDFGMNTAGGFGELISVPAEWPVRLPSGWTTRDAMIMGTSGFTAALALYKMEENRQHPDMGPILVTGATGALGTASIALLKKAGYNVIASSGKESAYGDLEVLGADEIISREAVDDQSNKPFLSPKWAGAIDSVGGNTLTTILKAAMANANVAVCGLVASPEFSATVYPFIIKGNNLLGIETATCPRWVREKLWENLSGKWNFSLPQHMIREVGLDQLETEIERMLSGKSFGRVILKHQ</sequence>
<comment type="caution">
    <text evidence="2">The sequence shown here is derived from an EMBL/GenBank/DDBJ whole genome shotgun (WGS) entry which is preliminary data.</text>
</comment>
<dbReference type="Gene3D" id="3.40.50.720">
    <property type="entry name" value="NAD(P)-binding Rossmann-like Domain"/>
    <property type="match status" value="1"/>
</dbReference>
<dbReference type="SUPFAM" id="SSF51735">
    <property type="entry name" value="NAD(P)-binding Rossmann-fold domains"/>
    <property type="match status" value="1"/>
</dbReference>
<dbReference type="Proteomes" id="UP000321168">
    <property type="component" value="Unassembled WGS sequence"/>
</dbReference>
<dbReference type="NCBIfam" id="TIGR02823">
    <property type="entry name" value="oxido_YhdH"/>
    <property type="match status" value="1"/>
</dbReference>
<dbReference type="AlphaFoldDB" id="A0A5C6VKE8"/>
<proteinExistence type="predicted"/>
<dbReference type="InterPro" id="IPR014188">
    <property type="entry name" value="Acrylyl-CoA_reductase_AcuI"/>
</dbReference>
<dbReference type="OrthoDB" id="9805663at2"/>
<organism evidence="2 3">
    <name type="scientific">Luteibaculum oceani</name>
    <dbReference type="NCBI Taxonomy" id="1294296"/>
    <lineage>
        <taxon>Bacteria</taxon>
        <taxon>Pseudomonadati</taxon>
        <taxon>Bacteroidota</taxon>
        <taxon>Flavobacteriia</taxon>
        <taxon>Flavobacteriales</taxon>
        <taxon>Luteibaculaceae</taxon>
        <taxon>Luteibaculum</taxon>
    </lineage>
</organism>
<gene>
    <name evidence="2" type="ORF">FRX97_00585</name>
</gene>
<dbReference type="SMART" id="SM00829">
    <property type="entry name" value="PKS_ER"/>
    <property type="match status" value="1"/>
</dbReference>